<feature type="compositionally biased region" description="Basic and acidic residues" evidence="1">
    <location>
        <begin position="575"/>
        <end position="589"/>
    </location>
</feature>
<dbReference type="Proteomes" id="UP000233837">
    <property type="component" value="Unassembled WGS sequence"/>
</dbReference>
<reference evidence="2 3" key="1">
    <citation type="journal article" date="2016" name="Sci. Rep.">
        <title>The Dendrobium catenatum Lindl. genome sequence provides insights into polysaccharide synthase, floral development and adaptive evolution.</title>
        <authorList>
            <person name="Zhang G.Q."/>
            <person name="Xu Q."/>
            <person name="Bian C."/>
            <person name="Tsai W.C."/>
            <person name="Yeh C.M."/>
            <person name="Liu K.W."/>
            <person name="Yoshida K."/>
            <person name="Zhang L.S."/>
            <person name="Chang S.B."/>
            <person name="Chen F."/>
            <person name="Shi Y."/>
            <person name="Su Y.Y."/>
            <person name="Zhang Y.Q."/>
            <person name="Chen L.J."/>
            <person name="Yin Y."/>
            <person name="Lin M."/>
            <person name="Huang H."/>
            <person name="Deng H."/>
            <person name="Wang Z.W."/>
            <person name="Zhu S.L."/>
            <person name="Zhao X."/>
            <person name="Deng C."/>
            <person name="Niu S.C."/>
            <person name="Huang J."/>
            <person name="Wang M."/>
            <person name="Liu G.H."/>
            <person name="Yang H.J."/>
            <person name="Xiao X.J."/>
            <person name="Hsiao Y.Y."/>
            <person name="Wu W.L."/>
            <person name="Chen Y.Y."/>
            <person name="Mitsuda N."/>
            <person name="Ohme-Takagi M."/>
            <person name="Luo Y.B."/>
            <person name="Van de Peer Y."/>
            <person name="Liu Z.J."/>
        </authorList>
    </citation>
    <scope>NUCLEOTIDE SEQUENCE [LARGE SCALE GENOMIC DNA]</scope>
    <source>
        <tissue evidence="2">The whole plant</tissue>
    </source>
</reference>
<evidence type="ECO:0000313" key="2">
    <source>
        <dbReference type="EMBL" id="PKU84229.1"/>
    </source>
</evidence>
<sequence>MEGDSTLLLQKACTLIPSDSRLVLREVHRRRSLWCQRNRRLRRTGEEKDIAILLGVPRGSYVNRCYVEITYQDCTELLYHSTIGDKLHILYSYPDYDWALANHFLRNTNAHFHVRESSTLLKDTRTIQHVHCTSILRKIGGSKRSWVLCLTWVGGKEADLTIVSADQFKSEENRPEHRPEFELADIYRPEVTKEVVRNIAAEGRRPSLASAIKTSSFGAVGAKELDVQTNEDIEKPDGDMGMDFTLVISFLLMVVNKFKFLDVKDEDQMEDGGNDKITTSSGDRGTSSMINDVVLEKSDGCGGKSYNDLMDCGVAKEIGSIGYWTRLYNIVETVNVILLDKSNSTPLEDQELARNVISGDSKFISMVNIKLSKPNKDDHVGKVMPISWVRKPNIRIDNLDFGSFLTKDDNLNSEKEWENTKKLENALCDEVLSNHKFDVILASNVVSKLEKTSMSNSSLNFHFDNKFEVLNGVEEEGDLGNRDDGFVGPLGGIVAGVGNSPIVGEKISRLGSTGVVVNGGGGILEEGFVKVGSICNQEEVIDDRASPRMQIGRLKICLIIPDDLTIIPANQFKSEENCPEHRPKFELSDPNRPGVTKGL</sequence>
<evidence type="ECO:0000256" key="1">
    <source>
        <dbReference type="SAM" id="MobiDB-lite"/>
    </source>
</evidence>
<proteinExistence type="predicted"/>
<organism evidence="2 3">
    <name type="scientific">Dendrobium catenatum</name>
    <dbReference type="NCBI Taxonomy" id="906689"/>
    <lineage>
        <taxon>Eukaryota</taxon>
        <taxon>Viridiplantae</taxon>
        <taxon>Streptophyta</taxon>
        <taxon>Embryophyta</taxon>
        <taxon>Tracheophyta</taxon>
        <taxon>Spermatophyta</taxon>
        <taxon>Magnoliopsida</taxon>
        <taxon>Liliopsida</taxon>
        <taxon>Asparagales</taxon>
        <taxon>Orchidaceae</taxon>
        <taxon>Epidendroideae</taxon>
        <taxon>Malaxideae</taxon>
        <taxon>Dendrobiinae</taxon>
        <taxon>Dendrobium</taxon>
    </lineage>
</organism>
<dbReference type="AlphaFoldDB" id="A0A2I0X8I3"/>
<feature type="region of interest" description="Disordered" evidence="1">
    <location>
        <begin position="575"/>
        <end position="599"/>
    </location>
</feature>
<keyword evidence="3" id="KW-1185">Reference proteome</keyword>
<evidence type="ECO:0000313" key="3">
    <source>
        <dbReference type="Proteomes" id="UP000233837"/>
    </source>
</evidence>
<gene>
    <name evidence="2" type="ORF">MA16_Dca002741</name>
</gene>
<dbReference type="EMBL" id="KZ502052">
    <property type="protein sequence ID" value="PKU84229.1"/>
    <property type="molecule type" value="Genomic_DNA"/>
</dbReference>
<name>A0A2I0X8I3_9ASPA</name>
<reference evidence="2 3" key="2">
    <citation type="journal article" date="2017" name="Nature">
        <title>The Apostasia genome and the evolution of orchids.</title>
        <authorList>
            <person name="Zhang G.Q."/>
            <person name="Liu K.W."/>
            <person name="Li Z."/>
            <person name="Lohaus R."/>
            <person name="Hsiao Y.Y."/>
            <person name="Niu S.C."/>
            <person name="Wang J.Y."/>
            <person name="Lin Y.C."/>
            <person name="Xu Q."/>
            <person name="Chen L.J."/>
            <person name="Yoshida K."/>
            <person name="Fujiwara S."/>
            <person name="Wang Z.W."/>
            <person name="Zhang Y.Q."/>
            <person name="Mitsuda N."/>
            <person name="Wang M."/>
            <person name="Liu G.H."/>
            <person name="Pecoraro L."/>
            <person name="Huang H.X."/>
            <person name="Xiao X.J."/>
            <person name="Lin M."/>
            <person name="Wu X.Y."/>
            <person name="Wu W.L."/>
            <person name="Chen Y.Y."/>
            <person name="Chang S.B."/>
            <person name="Sakamoto S."/>
            <person name="Ohme-Takagi M."/>
            <person name="Yagi M."/>
            <person name="Zeng S.J."/>
            <person name="Shen C.Y."/>
            <person name="Yeh C.M."/>
            <person name="Luo Y.B."/>
            <person name="Tsai W.C."/>
            <person name="Van de Peer Y."/>
            <person name="Liu Z.J."/>
        </authorList>
    </citation>
    <scope>NUCLEOTIDE SEQUENCE [LARGE SCALE GENOMIC DNA]</scope>
    <source>
        <tissue evidence="2">The whole plant</tissue>
    </source>
</reference>
<protein>
    <submittedName>
        <fullName evidence="2">Uncharacterized protein</fullName>
    </submittedName>
</protein>
<accession>A0A2I0X8I3</accession>